<comment type="caution">
    <text evidence="4">The sequence shown here is derived from an EMBL/GenBank/DDBJ whole genome shotgun (WGS) entry which is preliminary data.</text>
</comment>
<dbReference type="OrthoDB" id="185373at2759"/>
<organism evidence="4 5">
    <name type="scientific">Apiotrichum porosum</name>
    <dbReference type="NCBI Taxonomy" id="105984"/>
    <lineage>
        <taxon>Eukaryota</taxon>
        <taxon>Fungi</taxon>
        <taxon>Dikarya</taxon>
        <taxon>Basidiomycota</taxon>
        <taxon>Agaricomycotina</taxon>
        <taxon>Tremellomycetes</taxon>
        <taxon>Trichosporonales</taxon>
        <taxon>Trichosporonaceae</taxon>
        <taxon>Apiotrichum</taxon>
    </lineage>
</organism>
<dbReference type="PANTHER" id="PTHR47933">
    <property type="entry name" value="PENTATRICOPEPTIDE REPEAT-CONTAINING PROTEIN 1, MITOCHONDRIAL"/>
    <property type="match status" value="1"/>
</dbReference>
<dbReference type="Gene3D" id="1.25.40.10">
    <property type="entry name" value="Tetratricopeptide repeat domain"/>
    <property type="match status" value="1"/>
</dbReference>
<dbReference type="STRING" id="105984.A0A427XZJ8"/>
<proteinExistence type="predicted"/>
<dbReference type="Proteomes" id="UP000279236">
    <property type="component" value="Unassembled WGS sequence"/>
</dbReference>
<feature type="region of interest" description="Disordered" evidence="3">
    <location>
        <begin position="816"/>
        <end position="993"/>
    </location>
</feature>
<feature type="compositionally biased region" description="Basic and acidic residues" evidence="3">
    <location>
        <begin position="101"/>
        <end position="149"/>
    </location>
</feature>
<dbReference type="NCBIfam" id="TIGR00756">
    <property type="entry name" value="PPR"/>
    <property type="match status" value="1"/>
</dbReference>
<evidence type="ECO:0000313" key="5">
    <source>
        <dbReference type="Proteomes" id="UP000279236"/>
    </source>
</evidence>
<dbReference type="Pfam" id="PF13041">
    <property type="entry name" value="PPR_2"/>
    <property type="match status" value="1"/>
</dbReference>
<evidence type="ECO:0000256" key="2">
    <source>
        <dbReference type="PROSITE-ProRule" id="PRU00708"/>
    </source>
</evidence>
<reference evidence="4 5" key="1">
    <citation type="submission" date="2018-11" db="EMBL/GenBank/DDBJ databases">
        <title>Genome sequence of Apiotrichum porosum DSM 27194.</title>
        <authorList>
            <person name="Aliyu H."/>
            <person name="Gorte O."/>
            <person name="Ochsenreither K."/>
        </authorList>
    </citation>
    <scope>NUCLEOTIDE SEQUENCE [LARGE SCALE GENOMIC DNA]</scope>
    <source>
        <strain evidence="4 5">DSM 27194</strain>
    </source>
</reference>
<accession>A0A427XZJ8</accession>
<sequence>MLSLARLAARPVSVHASLRRPAASLFNTTTTTSTSTAPRFYSDEKRRLRDSVVQGSSRGLANRDQLDMLLDSDRSILPSRRSSATGAALSDYQSGGSLIREPYRDGGDRPRSFDRERPRSFDRDSRGGRFDSRRGDSRNSRRGQVDSRGSRSSGGGSSSGRFDRDRQGHDDARGQGRDDARGKGRNVRGKQEAGVAQGEATPYMTSLKIKKWIDRHVQPISFDESEQVIRMVEETPSHAVNAAVYNLVFALLGRSKRYTRMWKVYNSMKKRFVKPTSRTYTTLLNAYAGVAHSDSYTEHFVPGNRPEPLTLERVRAIYASSQKHIQACKTKIQKQSIQEEVGVSYPQSNPEPDVLNQEEESITKAINILPTNAYLKFLGRFGYWEEMERVFLAMDREGPLSPDQVTYWAMLKAAQNIHTFERLQNDRITKHQASGITLKPVKLPTINFGATVRSYWEQAIRQLRHRPADYRKIDPELAILVVECLSVARPEDKRLAQVLVPRLWGLPSATQPEVASSRRPDGRADFSLLPKVYETLPVFRIDVRIATTLLTLYRRAKDKEQSRFYTHFFLEHEELRKDFDMGFMRAATLALAAADDITGVQAIMDSYQPSSGKGGWPLEVWNAALSAARWSGDWDAALAVFRRMTHLPPGVETSKGASGEWTFKSPNGRPVDARGVPWVQAHPIVPDPTTMAILFKAAIACGERPTRQVLRIYNHFGAEYWNTIVHHLIRGPSRARVGEQILDLRTKQAAVPVRPLTSLTRHLIADRVELAKDVETAAQRIVYATTDELEKETTGLLRDRSKIFVKYWSEFLSGKTQHRRDTRDGDVEEGEGEGEGREALEGEEGDGEGEFEGEDRAPRYRRDSERPDRSRFQGSDRREGGDRSSYRNDREGGERRFQSRDGGERRFQSRDNGNRPSFRNDRNDRNDRDGGERRFQPRNDRNGGGDRASWMSRGKQPRYDRRREPDAVDRHQERGARFDRGGERETREREGDE</sequence>
<feature type="region of interest" description="Disordered" evidence="3">
    <location>
        <begin position="79"/>
        <end position="199"/>
    </location>
</feature>
<dbReference type="PANTHER" id="PTHR47933:SF11">
    <property type="entry name" value="PENTATRICOPEPTIDE REPEAT-CONTAINING PROTEIN 2"/>
    <property type="match status" value="1"/>
</dbReference>
<feature type="compositionally biased region" description="Basic and acidic residues" evidence="3">
    <location>
        <begin position="854"/>
        <end position="944"/>
    </location>
</feature>
<dbReference type="PROSITE" id="PS51375">
    <property type="entry name" value="PPR"/>
    <property type="match status" value="1"/>
</dbReference>
<feature type="compositionally biased region" description="Basic and acidic residues" evidence="3">
    <location>
        <begin position="957"/>
        <end position="993"/>
    </location>
</feature>
<dbReference type="EMBL" id="RSCE01000003">
    <property type="protein sequence ID" value="RSH84135.1"/>
    <property type="molecule type" value="Genomic_DNA"/>
</dbReference>
<keyword evidence="1" id="KW-0677">Repeat</keyword>
<evidence type="ECO:0000256" key="3">
    <source>
        <dbReference type="SAM" id="MobiDB-lite"/>
    </source>
</evidence>
<evidence type="ECO:0000256" key="1">
    <source>
        <dbReference type="ARBA" id="ARBA00022737"/>
    </source>
</evidence>
<protein>
    <submittedName>
        <fullName evidence="4">Uncharacterized protein</fullName>
    </submittedName>
</protein>
<gene>
    <name evidence="4" type="ORF">EHS24_005638</name>
</gene>
<feature type="repeat" description="PPR" evidence="2">
    <location>
        <begin position="241"/>
        <end position="275"/>
    </location>
</feature>
<feature type="compositionally biased region" description="Polar residues" evidence="3">
    <location>
        <begin position="80"/>
        <end position="96"/>
    </location>
</feature>
<feature type="compositionally biased region" description="Acidic residues" evidence="3">
    <location>
        <begin position="841"/>
        <end position="853"/>
    </location>
</feature>
<dbReference type="GO" id="GO:0003729">
    <property type="term" value="F:mRNA binding"/>
    <property type="evidence" value="ECO:0007669"/>
    <property type="project" value="TreeGrafter"/>
</dbReference>
<dbReference type="AlphaFoldDB" id="A0A427XZJ8"/>
<dbReference type="InterPro" id="IPR002885">
    <property type="entry name" value="PPR_rpt"/>
</dbReference>
<dbReference type="GeneID" id="39590181"/>
<feature type="compositionally biased region" description="Basic and acidic residues" evidence="3">
    <location>
        <begin position="161"/>
        <end position="182"/>
    </location>
</feature>
<evidence type="ECO:0000313" key="4">
    <source>
        <dbReference type="EMBL" id="RSH84135.1"/>
    </source>
</evidence>
<dbReference type="Pfam" id="PF01535">
    <property type="entry name" value="PPR"/>
    <property type="match status" value="1"/>
</dbReference>
<keyword evidence="5" id="KW-1185">Reference proteome</keyword>
<dbReference type="InterPro" id="IPR051240">
    <property type="entry name" value="Mito_RNA-Proc/Resp"/>
</dbReference>
<dbReference type="InterPro" id="IPR011990">
    <property type="entry name" value="TPR-like_helical_dom_sf"/>
</dbReference>
<dbReference type="RefSeq" id="XP_028477583.1">
    <property type="nucleotide sequence ID" value="XM_028621131.1"/>
</dbReference>
<name>A0A427XZJ8_9TREE</name>